<dbReference type="InterPro" id="IPR000073">
    <property type="entry name" value="AB_hydrolase_1"/>
</dbReference>
<dbReference type="EMBL" id="NPIC01000003">
    <property type="protein sequence ID" value="RDL38039.1"/>
    <property type="molecule type" value="Genomic_DNA"/>
</dbReference>
<evidence type="ECO:0000313" key="3">
    <source>
        <dbReference type="Proteomes" id="UP000254866"/>
    </source>
</evidence>
<dbReference type="InterPro" id="IPR029058">
    <property type="entry name" value="AB_hydrolase_fold"/>
</dbReference>
<dbReference type="PANTHER" id="PTHR37017">
    <property type="entry name" value="AB HYDROLASE-1 DOMAIN-CONTAINING PROTEIN-RELATED"/>
    <property type="match status" value="1"/>
</dbReference>
<dbReference type="GeneID" id="43598321"/>
<keyword evidence="3" id="KW-1185">Reference proteome</keyword>
<sequence length="280" mass="30305">MATPTDTNTSTSAPTGLLVPEKPTIVIVQGSFQTPLVYDGLLKGLVAEGYPSLHPKLPSCTDVDSPEFPSVTLVDDALAVRLEVTKLVEYESKTVVVVMHSYGGLVGSEAVPEELSFTHRQAKRLSGGVIHLFYFSAFVLSEGQSVLGTFGESPNNDVKPDGRYIVRNGGKVLYNDLPEPEAALWESRLIVQSYNVQLTKLTRAAYQYISSTYLICENDQAAPLQFQEMFAATAKAHVERCSAGHSAMLSQPAMLISKLMAAINVALSEKDREVAGQHGL</sequence>
<accession>A0A370TR90</accession>
<reference evidence="2 3" key="1">
    <citation type="journal article" date="2018" name="IMA Fungus">
        <title>IMA Genome-F 9: Draft genome sequence of Annulohypoxylon stygium, Aspergillus mulundensis, Berkeleyomyces basicola (syn. Thielaviopsis basicola), Ceratocystis smalleyi, two Cercospora beticola strains, Coleophoma cylindrospora, Fusarium fracticaudum, Phialophora cf. hyalina, and Morchella septimelata.</title>
        <authorList>
            <person name="Wingfield B.D."/>
            <person name="Bills G.F."/>
            <person name="Dong Y."/>
            <person name="Huang W."/>
            <person name="Nel W.J."/>
            <person name="Swalarsk-Parry B.S."/>
            <person name="Vaghefi N."/>
            <person name="Wilken P.M."/>
            <person name="An Z."/>
            <person name="de Beer Z.W."/>
            <person name="De Vos L."/>
            <person name="Chen L."/>
            <person name="Duong T.A."/>
            <person name="Gao Y."/>
            <person name="Hammerbacher A."/>
            <person name="Kikkert J.R."/>
            <person name="Li Y."/>
            <person name="Li H."/>
            <person name="Li K."/>
            <person name="Li Q."/>
            <person name="Liu X."/>
            <person name="Ma X."/>
            <person name="Naidoo K."/>
            <person name="Pethybridge S.J."/>
            <person name="Sun J."/>
            <person name="Steenkamp E.T."/>
            <person name="van der Nest M.A."/>
            <person name="van Wyk S."/>
            <person name="Wingfield M.J."/>
            <person name="Xiong C."/>
            <person name="Yue Q."/>
            <person name="Zhang X."/>
        </authorList>
    </citation>
    <scope>NUCLEOTIDE SEQUENCE [LARGE SCALE GENOMIC DNA]</scope>
    <source>
        <strain evidence="2 3">BP 5553</strain>
    </source>
</reference>
<dbReference type="SUPFAM" id="SSF53474">
    <property type="entry name" value="alpha/beta-Hydrolases"/>
    <property type="match status" value="1"/>
</dbReference>
<evidence type="ECO:0000259" key="1">
    <source>
        <dbReference type="Pfam" id="PF12697"/>
    </source>
</evidence>
<dbReference type="Proteomes" id="UP000254866">
    <property type="component" value="Unassembled WGS sequence"/>
</dbReference>
<proteinExistence type="predicted"/>
<protein>
    <recommendedName>
        <fullName evidence="1">AB hydrolase-1 domain-containing protein</fullName>
    </recommendedName>
</protein>
<name>A0A370TR90_9HELO</name>
<dbReference type="STRING" id="2656787.A0A370TR90"/>
<feature type="domain" description="AB hydrolase-1" evidence="1">
    <location>
        <begin position="25"/>
        <end position="253"/>
    </location>
</feature>
<gene>
    <name evidence="2" type="ORF">BP5553_05472</name>
</gene>
<dbReference type="AlphaFoldDB" id="A0A370TR90"/>
<comment type="caution">
    <text evidence="2">The sequence shown here is derived from an EMBL/GenBank/DDBJ whole genome shotgun (WGS) entry which is preliminary data.</text>
</comment>
<dbReference type="InterPro" id="IPR052897">
    <property type="entry name" value="Sec-Metab_Biosynth_Hydrolase"/>
</dbReference>
<dbReference type="RefSeq" id="XP_031870695.1">
    <property type="nucleotide sequence ID" value="XM_032014095.1"/>
</dbReference>
<organism evidence="2 3">
    <name type="scientific">Venustampulla echinocandica</name>
    <dbReference type="NCBI Taxonomy" id="2656787"/>
    <lineage>
        <taxon>Eukaryota</taxon>
        <taxon>Fungi</taxon>
        <taxon>Dikarya</taxon>
        <taxon>Ascomycota</taxon>
        <taxon>Pezizomycotina</taxon>
        <taxon>Leotiomycetes</taxon>
        <taxon>Helotiales</taxon>
        <taxon>Pleuroascaceae</taxon>
        <taxon>Venustampulla</taxon>
    </lineage>
</organism>
<dbReference type="Gene3D" id="3.40.50.1820">
    <property type="entry name" value="alpha/beta hydrolase"/>
    <property type="match status" value="1"/>
</dbReference>
<dbReference type="OrthoDB" id="1263307at2759"/>
<evidence type="ECO:0000313" key="2">
    <source>
        <dbReference type="EMBL" id="RDL38039.1"/>
    </source>
</evidence>
<dbReference type="PANTHER" id="PTHR37017:SF11">
    <property type="entry name" value="ESTERASE_LIPASE_THIOESTERASE DOMAIN-CONTAINING PROTEIN"/>
    <property type="match status" value="1"/>
</dbReference>
<dbReference type="Pfam" id="PF12697">
    <property type="entry name" value="Abhydrolase_6"/>
    <property type="match status" value="1"/>
</dbReference>